<organism evidence="1 2">
    <name type="scientific">Paenibacillus odorifer</name>
    <dbReference type="NCBI Taxonomy" id="189426"/>
    <lineage>
        <taxon>Bacteria</taxon>
        <taxon>Bacillati</taxon>
        <taxon>Bacillota</taxon>
        <taxon>Bacilli</taxon>
        <taxon>Bacillales</taxon>
        <taxon>Paenibacillaceae</taxon>
        <taxon>Paenibacillus</taxon>
    </lineage>
</organism>
<name>A0A1R0X9A9_9BACL</name>
<gene>
    <name evidence="1" type="ORF">BJP51_19170</name>
</gene>
<protein>
    <submittedName>
        <fullName evidence="1">Uncharacterized protein</fullName>
    </submittedName>
</protein>
<evidence type="ECO:0000313" key="1">
    <source>
        <dbReference type="EMBL" id="OMD31365.1"/>
    </source>
</evidence>
<sequence>MRGKLPFPHWILKTPVKVYLTYTSENGEPIEELIFDGLCCHDEKMRQKLDKERRLVTLSGKVIIKGDICPGKLIEGLVKFGEIERPIFSASRPQNPDGSVFSTELELM</sequence>
<reference evidence="1 2" key="1">
    <citation type="submission" date="2016-10" db="EMBL/GenBank/DDBJ databases">
        <title>Paenibacillus species isolates.</title>
        <authorList>
            <person name="Beno S.M."/>
        </authorList>
    </citation>
    <scope>NUCLEOTIDE SEQUENCE [LARGE SCALE GENOMIC DNA]</scope>
    <source>
        <strain evidence="1 2">FSL H7-0604</strain>
    </source>
</reference>
<comment type="caution">
    <text evidence="1">The sequence shown here is derived from an EMBL/GenBank/DDBJ whole genome shotgun (WGS) entry which is preliminary data.</text>
</comment>
<dbReference type="Proteomes" id="UP000187465">
    <property type="component" value="Unassembled WGS sequence"/>
</dbReference>
<proteinExistence type="predicted"/>
<dbReference type="AlphaFoldDB" id="A0A1R0X9A9"/>
<dbReference type="EMBL" id="MKQP01000022">
    <property type="protein sequence ID" value="OMD31365.1"/>
    <property type="molecule type" value="Genomic_DNA"/>
</dbReference>
<evidence type="ECO:0000313" key="2">
    <source>
        <dbReference type="Proteomes" id="UP000187465"/>
    </source>
</evidence>
<dbReference type="RefSeq" id="WP_076179174.1">
    <property type="nucleotide sequence ID" value="NZ_MKQP01000022.1"/>
</dbReference>
<accession>A0A1R0X9A9</accession>